<protein>
    <recommendedName>
        <fullName evidence="3">Cof subfamily protein (Haloacid dehalogenase superfamily)/HAD superfamily hydrolase (TIGR01484 family)</fullName>
    </recommendedName>
</protein>
<organism evidence="1 2">
    <name type="scientific">Kineothrix alysoides</name>
    <dbReference type="NCBI Taxonomy" id="1469948"/>
    <lineage>
        <taxon>Bacteria</taxon>
        <taxon>Bacillati</taxon>
        <taxon>Bacillota</taxon>
        <taxon>Clostridia</taxon>
        <taxon>Lachnospirales</taxon>
        <taxon>Lachnospiraceae</taxon>
        <taxon>Kineothrix</taxon>
    </lineage>
</organism>
<dbReference type="NCBIfam" id="TIGR01484">
    <property type="entry name" value="HAD-SF-IIB"/>
    <property type="match status" value="1"/>
</dbReference>
<dbReference type="GO" id="GO:0016791">
    <property type="term" value="F:phosphatase activity"/>
    <property type="evidence" value="ECO:0007669"/>
    <property type="project" value="TreeGrafter"/>
</dbReference>
<dbReference type="Gene3D" id="3.30.1240.10">
    <property type="match status" value="1"/>
</dbReference>
<keyword evidence="2" id="KW-1185">Reference proteome</keyword>
<evidence type="ECO:0000313" key="2">
    <source>
        <dbReference type="Proteomes" id="UP000295718"/>
    </source>
</evidence>
<dbReference type="SUPFAM" id="SSF56784">
    <property type="entry name" value="HAD-like"/>
    <property type="match status" value="1"/>
</dbReference>
<name>A0A4V2QCQ5_9FIRM</name>
<evidence type="ECO:0008006" key="3">
    <source>
        <dbReference type="Google" id="ProtNLM"/>
    </source>
</evidence>
<dbReference type="InterPro" id="IPR036412">
    <property type="entry name" value="HAD-like_sf"/>
</dbReference>
<dbReference type="NCBIfam" id="TIGR00099">
    <property type="entry name" value="Cof-subfamily"/>
    <property type="match status" value="1"/>
</dbReference>
<evidence type="ECO:0000313" key="1">
    <source>
        <dbReference type="EMBL" id="TCL60677.1"/>
    </source>
</evidence>
<dbReference type="InterPro" id="IPR006379">
    <property type="entry name" value="HAD-SF_hydro_IIB"/>
</dbReference>
<dbReference type="GO" id="GO:0000287">
    <property type="term" value="F:magnesium ion binding"/>
    <property type="evidence" value="ECO:0007669"/>
    <property type="project" value="TreeGrafter"/>
</dbReference>
<dbReference type="GO" id="GO:0005829">
    <property type="term" value="C:cytosol"/>
    <property type="evidence" value="ECO:0007669"/>
    <property type="project" value="TreeGrafter"/>
</dbReference>
<dbReference type="Proteomes" id="UP000295718">
    <property type="component" value="Unassembled WGS sequence"/>
</dbReference>
<dbReference type="EMBL" id="SLUO01000002">
    <property type="protein sequence ID" value="TCL60677.1"/>
    <property type="molecule type" value="Genomic_DNA"/>
</dbReference>
<dbReference type="STRING" id="1469948.GCA_000732725_00413"/>
<dbReference type="SFLD" id="SFLDS00003">
    <property type="entry name" value="Haloacid_Dehalogenase"/>
    <property type="match status" value="1"/>
</dbReference>
<dbReference type="AlphaFoldDB" id="A0A4V2QCQ5"/>
<dbReference type="RefSeq" id="WP_031389185.1">
    <property type="nucleotide sequence ID" value="NZ_JPNB01000001.1"/>
</dbReference>
<dbReference type="OrthoDB" id="9781413at2"/>
<dbReference type="InterPro" id="IPR000150">
    <property type="entry name" value="Cof"/>
</dbReference>
<dbReference type="Pfam" id="PF08282">
    <property type="entry name" value="Hydrolase_3"/>
    <property type="match status" value="1"/>
</dbReference>
<dbReference type="PANTHER" id="PTHR10000:SF8">
    <property type="entry name" value="HAD SUPERFAMILY HYDROLASE-LIKE, TYPE 3"/>
    <property type="match status" value="1"/>
</dbReference>
<accession>A0A4V2QCQ5</accession>
<sequence>MDIKCIALDLDRTTLDARGRLSEANRAALEQAIDKGIHIVVASGRSFYTLPEEIRSFPGIEYAVTGNGAAMYHVPSGRCLHKYLMEPEDVLAIMKETERDAVSYEAFIDGTAYAGKEYIENPEAFGASPQAVEYVRTTRHLEEDIVSFIMEKKAELDSIDIIVNDENQKRDIWERVERRTNKVYITSSIRQLIEISHQNAGKHSGIAYFMDLLGLRREEVAAFGDGDNDVDMLLHVGHAIAMENASRRCKEAADYVTRRHDEDGVAYGMREILRVI</sequence>
<proteinExistence type="predicted"/>
<reference evidence="1 2" key="1">
    <citation type="submission" date="2019-03" db="EMBL/GenBank/DDBJ databases">
        <title>Genomic Encyclopedia of Type Strains, Phase IV (KMG-IV): sequencing the most valuable type-strain genomes for metagenomic binning, comparative biology and taxonomic classification.</title>
        <authorList>
            <person name="Goeker M."/>
        </authorList>
    </citation>
    <scope>NUCLEOTIDE SEQUENCE [LARGE SCALE GENOMIC DNA]</scope>
    <source>
        <strain evidence="1 2">DSM 100556</strain>
    </source>
</reference>
<dbReference type="Gene3D" id="3.40.50.1000">
    <property type="entry name" value="HAD superfamily/HAD-like"/>
    <property type="match status" value="1"/>
</dbReference>
<comment type="caution">
    <text evidence="1">The sequence shown here is derived from an EMBL/GenBank/DDBJ whole genome shotgun (WGS) entry which is preliminary data.</text>
</comment>
<gene>
    <name evidence="1" type="ORF">EDD76_102377</name>
</gene>
<dbReference type="InterPro" id="IPR023214">
    <property type="entry name" value="HAD_sf"/>
</dbReference>
<dbReference type="PANTHER" id="PTHR10000">
    <property type="entry name" value="PHOSPHOSERINE PHOSPHATASE"/>
    <property type="match status" value="1"/>
</dbReference>
<dbReference type="SFLD" id="SFLDG01140">
    <property type="entry name" value="C2.B:_Phosphomannomutase_and_P"/>
    <property type="match status" value="1"/>
</dbReference>